<dbReference type="InterPro" id="IPR036291">
    <property type="entry name" value="NAD(P)-bd_dom_sf"/>
</dbReference>
<keyword evidence="2" id="KW-0560">Oxidoreductase</keyword>
<keyword evidence="6" id="KW-1185">Reference proteome</keyword>
<dbReference type="Gene3D" id="3.40.50.720">
    <property type="entry name" value="NAD(P)-binding Rossmann-like Domain"/>
    <property type="match status" value="1"/>
</dbReference>
<feature type="domain" description="Peptidase A2" evidence="4">
    <location>
        <begin position="29"/>
        <end position="63"/>
    </location>
</feature>
<evidence type="ECO:0000313" key="5">
    <source>
        <dbReference type="EMBL" id="MBQ0851214.1"/>
    </source>
</evidence>
<dbReference type="FunFam" id="3.40.50.720:FF:000084">
    <property type="entry name" value="Short-chain dehydrogenase reductase"/>
    <property type="match status" value="1"/>
</dbReference>
<dbReference type="CDD" id="cd05233">
    <property type="entry name" value="SDR_c"/>
    <property type="match status" value="1"/>
</dbReference>
<dbReference type="PANTHER" id="PTHR42760">
    <property type="entry name" value="SHORT-CHAIN DEHYDROGENASES/REDUCTASES FAMILY MEMBER"/>
    <property type="match status" value="1"/>
</dbReference>
<organism evidence="5 6">
    <name type="scientific">Streptomyces liliiviolaceus</name>
    <dbReference type="NCBI Taxonomy" id="2823109"/>
    <lineage>
        <taxon>Bacteria</taxon>
        <taxon>Bacillati</taxon>
        <taxon>Actinomycetota</taxon>
        <taxon>Actinomycetes</taxon>
        <taxon>Kitasatosporales</taxon>
        <taxon>Streptomycetaceae</taxon>
        <taxon>Streptomyces</taxon>
    </lineage>
</organism>
<dbReference type="InterPro" id="IPR001995">
    <property type="entry name" value="Peptidase_A2_cat"/>
</dbReference>
<comment type="caution">
    <text evidence="5">The sequence shown here is derived from an EMBL/GenBank/DDBJ whole genome shotgun (WGS) entry which is preliminary data.</text>
</comment>
<dbReference type="Pfam" id="PF13561">
    <property type="entry name" value="adh_short_C2"/>
    <property type="match status" value="1"/>
</dbReference>
<dbReference type="GO" id="GO:0004190">
    <property type="term" value="F:aspartic-type endopeptidase activity"/>
    <property type="evidence" value="ECO:0007669"/>
    <property type="project" value="InterPro"/>
</dbReference>
<dbReference type="PROSITE" id="PS00061">
    <property type="entry name" value="ADH_SHORT"/>
    <property type="match status" value="1"/>
</dbReference>
<evidence type="ECO:0000259" key="4">
    <source>
        <dbReference type="PROSITE" id="PS50175"/>
    </source>
</evidence>
<dbReference type="GO" id="GO:0006508">
    <property type="term" value="P:proteolysis"/>
    <property type="evidence" value="ECO:0007669"/>
    <property type="project" value="InterPro"/>
</dbReference>
<dbReference type="PRINTS" id="PR00080">
    <property type="entry name" value="SDRFAMILY"/>
</dbReference>
<dbReference type="InterPro" id="IPR013332">
    <property type="entry name" value="KPR_N"/>
</dbReference>
<dbReference type="SUPFAM" id="SSF51735">
    <property type="entry name" value="NAD(P)-binding Rossmann-fold domains"/>
    <property type="match status" value="1"/>
</dbReference>
<dbReference type="InterPro" id="IPR020904">
    <property type="entry name" value="Sc_DH/Rdtase_CS"/>
</dbReference>
<evidence type="ECO:0000256" key="3">
    <source>
        <dbReference type="SAM" id="MobiDB-lite"/>
    </source>
</evidence>
<name>A0A940Y611_9ACTN</name>
<comment type="similarity">
    <text evidence="1">Belongs to the short-chain dehydrogenases/reductases (SDR) family.</text>
</comment>
<protein>
    <submittedName>
        <fullName evidence="5">SDR family oxidoreductase</fullName>
    </submittedName>
</protein>
<dbReference type="Pfam" id="PF02558">
    <property type="entry name" value="ApbA"/>
    <property type="match status" value="1"/>
</dbReference>
<feature type="region of interest" description="Disordered" evidence="3">
    <location>
        <begin position="52"/>
        <end position="82"/>
    </location>
</feature>
<sequence length="276" mass="28319">MNRSIRTTWNFTGTRALVAGAGGIGSAVIEALADAGADVAVLDRDAGQLAEVTRTGGSGGSGGTGRTGGTSDSGRTGGRRGTVRGLSVDLTSADACHDAVADAVGFLGGLDVFVHAVGANDRRPVLETPDEVWERLVAINLSSGFWLGRAVGNVMVPGGYGRVVYLSSVSGLLAHRDHAPYAATKGGINQLMRVMAREWAPHGVTVNAVAPGYTETDLTRAYLAKPGMRASMEALVPAGRLGRPEDLVGPTLFLSSAEAAFITGQVLYADGGRTLV</sequence>
<proteinExistence type="inferred from homology"/>
<gene>
    <name evidence="5" type="ORF">J8N05_23890</name>
</gene>
<dbReference type="GO" id="GO:0006633">
    <property type="term" value="P:fatty acid biosynthetic process"/>
    <property type="evidence" value="ECO:0007669"/>
    <property type="project" value="TreeGrafter"/>
</dbReference>
<dbReference type="PRINTS" id="PR00081">
    <property type="entry name" value="GDHRDH"/>
</dbReference>
<evidence type="ECO:0000313" key="6">
    <source>
        <dbReference type="Proteomes" id="UP000677413"/>
    </source>
</evidence>
<feature type="compositionally biased region" description="Gly residues" evidence="3">
    <location>
        <begin position="56"/>
        <end position="68"/>
    </location>
</feature>
<accession>A0A940Y611</accession>
<dbReference type="EMBL" id="JAGPYQ010000001">
    <property type="protein sequence ID" value="MBQ0851214.1"/>
    <property type="molecule type" value="Genomic_DNA"/>
</dbReference>
<evidence type="ECO:0000256" key="2">
    <source>
        <dbReference type="ARBA" id="ARBA00023002"/>
    </source>
</evidence>
<dbReference type="RefSeq" id="WP_210885786.1">
    <property type="nucleotide sequence ID" value="NZ_JAGPYQ010000001.1"/>
</dbReference>
<dbReference type="InterPro" id="IPR002347">
    <property type="entry name" value="SDR_fam"/>
</dbReference>
<reference evidence="5 6" key="1">
    <citation type="submission" date="2021-04" db="EMBL/GenBank/DDBJ databases">
        <authorList>
            <person name="Tang X."/>
            <person name="Zhou X."/>
            <person name="Chen X."/>
            <person name="Cernava T."/>
            <person name="Zhang C."/>
        </authorList>
    </citation>
    <scope>NUCLEOTIDE SEQUENCE [LARGE SCALE GENOMIC DNA]</scope>
    <source>
        <strain evidence="5 6">BH-SS-21</strain>
    </source>
</reference>
<dbReference type="GO" id="GO:0016616">
    <property type="term" value="F:oxidoreductase activity, acting on the CH-OH group of donors, NAD or NADP as acceptor"/>
    <property type="evidence" value="ECO:0007669"/>
    <property type="project" value="TreeGrafter"/>
</dbReference>
<dbReference type="PANTHER" id="PTHR42760:SF133">
    <property type="entry name" value="3-OXOACYL-[ACYL-CARRIER-PROTEIN] REDUCTASE"/>
    <property type="match status" value="1"/>
</dbReference>
<dbReference type="Proteomes" id="UP000677413">
    <property type="component" value="Unassembled WGS sequence"/>
</dbReference>
<dbReference type="PROSITE" id="PS50175">
    <property type="entry name" value="ASP_PROT_RETROV"/>
    <property type="match status" value="1"/>
</dbReference>
<evidence type="ECO:0000256" key="1">
    <source>
        <dbReference type="ARBA" id="ARBA00006484"/>
    </source>
</evidence>
<dbReference type="GO" id="GO:0048038">
    <property type="term" value="F:quinone binding"/>
    <property type="evidence" value="ECO:0007669"/>
    <property type="project" value="TreeGrafter"/>
</dbReference>
<dbReference type="AlphaFoldDB" id="A0A940Y611"/>